<dbReference type="Proteomes" id="UP000797356">
    <property type="component" value="Chromosome 8"/>
</dbReference>
<comment type="caution">
    <text evidence="2">The sequence shown here is derived from an EMBL/GenBank/DDBJ whole genome shotgun (WGS) entry which is preliminary data.</text>
</comment>
<evidence type="ECO:0000313" key="2">
    <source>
        <dbReference type="EMBL" id="KAG1358848.1"/>
    </source>
</evidence>
<gene>
    <name evidence="2" type="ORF">COCNU_08G002940</name>
</gene>
<protein>
    <submittedName>
        <fullName evidence="2">Uncharacterized protein</fullName>
    </submittedName>
</protein>
<sequence>MVQAMQQPPMATLPRNPPSGCREPIPRKSIWASMSVVAEKEKQRAKNPSSDHDSPLEETFPIYSRKLSKVCDRDDALNHKLRELDRRIEELDHVAPTRHDDVRTDSPFSFQIIQEPVPSNFKLPQL</sequence>
<evidence type="ECO:0000313" key="3">
    <source>
        <dbReference type="Proteomes" id="UP000797356"/>
    </source>
</evidence>
<organism evidence="2 3">
    <name type="scientific">Cocos nucifera</name>
    <name type="common">Coconut palm</name>
    <dbReference type="NCBI Taxonomy" id="13894"/>
    <lineage>
        <taxon>Eukaryota</taxon>
        <taxon>Viridiplantae</taxon>
        <taxon>Streptophyta</taxon>
        <taxon>Embryophyta</taxon>
        <taxon>Tracheophyta</taxon>
        <taxon>Spermatophyta</taxon>
        <taxon>Magnoliopsida</taxon>
        <taxon>Liliopsida</taxon>
        <taxon>Arecaceae</taxon>
        <taxon>Arecoideae</taxon>
        <taxon>Cocoseae</taxon>
        <taxon>Attaleinae</taxon>
        <taxon>Cocos</taxon>
    </lineage>
</organism>
<keyword evidence="3" id="KW-1185">Reference proteome</keyword>
<evidence type="ECO:0000256" key="1">
    <source>
        <dbReference type="SAM" id="MobiDB-lite"/>
    </source>
</evidence>
<reference evidence="2" key="1">
    <citation type="journal article" date="2017" name="Gigascience">
        <title>The genome draft of coconut (Cocos nucifera).</title>
        <authorList>
            <person name="Xiao Y."/>
            <person name="Xu P."/>
            <person name="Fan H."/>
            <person name="Baudouin L."/>
            <person name="Xia W."/>
            <person name="Bocs S."/>
            <person name="Xu J."/>
            <person name="Li Q."/>
            <person name="Guo A."/>
            <person name="Zhou L."/>
            <person name="Li J."/>
            <person name="Wu Y."/>
            <person name="Ma Z."/>
            <person name="Armero A."/>
            <person name="Issali A.E."/>
            <person name="Liu N."/>
            <person name="Peng M."/>
            <person name="Yang Y."/>
        </authorList>
    </citation>
    <scope>NUCLEOTIDE SEQUENCE</scope>
    <source>
        <tissue evidence="2">Spear leaf of Hainan Tall coconut</tissue>
    </source>
</reference>
<dbReference type="AlphaFoldDB" id="A0A8K0IGZ7"/>
<accession>A0A8K0IGZ7</accession>
<feature type="region of interest" description="Disordered" evidence="1">
    <location>
        <begin position="1"/>
        <end position="59"/>
    </location>
</feature>
<proteinExistence type="predicted"/>
<dbReference type="EMBL" id="CM017879">
    <property type="protein sequence ID" value="KAG1358848.1"/>
    <property type="molecule type" value="Genomic_DNA"/>
</dbReference>
<feature type="compositionally biased region" description="Basic and acidic residues" evidence="1">
    <location>
        <begin position="38"/>
        <end position="55"/>
    </location>
</feature>
<name>A0A8K0IGZ7_COCNU</name>
<reference evidence="2" key="2">
    <citation type="submission" date="2019-07" db="EMBL/GenBank/DDBJ databases">
        <authorList>
            <person name="Yang Y."/>
            <person name="Bocs S."/>
            <person name="Baudouin L."/>
        </authorList>
    </citation>
    <scope>NUCLEOTIDE SEQUENCE</scope>
    <source>
        <tissue evidence="2">Spear leaf of Hainan Tall coconut</tissue>
    </source>
</reference>